<evidence type="ECO:0000256" key="3">
    <source>
        <dbReference type="ARBA" id="ARBA00022448"/>
    </source>
</evidence>
<evidence type="ECO:0000256" key="6">
    <source>
        <dbReference type="ARBA" id="ARBA00022692"/>
    </source>
</evidence>
<sequence>MSKHMSSNAILRTEVECLKPPAIKRGWTKARITGHVLVGLWLIMFAGLATYLYNAWQIDLVQTYGPRYWSGLLTTLKLVAISIVLGALVSLPVAAARMSNSKILRRISYGYVYFFRGTPLLAQAFLIYYGFGTFRPSLESVGLWVFFRDAWNCAILAFTLNTSAYQAEILRGAIQSVAVGQWEGAAALGLNKRTTFWKVILPQALIVALRPYGNEIILMIKGSAIVAIITVYDLMGETRRAYSRTFDFQTYLWAAVLYLIIVEILRHIWEWIERRITRHLKR</sequence>
<dbReference type="GO" id="GO:0022857">
    <property type="term" value="F:transmembrane transporter activity"/>
    <property type="evidence" value="ECO:0007669"/>
    <property type="project" value="InterPro"/>
</dbReference>
<evidence type="ECO:0000256" key="1">
    <source>
        <dbReference type="ARBA" id="ARBA00004429"/>
    </source>
</evidence>
<dbReference type="PROSITE" id="PS50928">
    <property type="entry name" value="ABC_TM1"/>
    <property type="match status" value="1"/>
</dbReference>
<keyword evidence="12" id="KW-1185">Reference proteome</keyword>
<keyword evidence="3 9" id="KW-0813">Transport</keyword>
<evidence type="ECO:0000313" key="12">
    <source>
        <dbReference type="Proteomes" id="UP000555393"/>
    </source>
</evidence>
<dbReference type="Gene3D" id="1.10.3720.10">
    <property type="entry name" value="MetI-like"/>
    <property type="match status" value="1"/>
</dbReference>
<organism evidence="11 12">
    <name type="scientific">Paenochrobactrum gallinarii</name>
    <dbReference type="NCBI Taxonomy" id="643673"/>
    <lineage>
        <taxon>Bacteria</taxon>
        <taxon>Pseudomonadati</taxon>
        <taxon>Pseudomonadota</taxon>
        <taxon>Alphaproteobacteria</taxon>
        <taxon>Hyphomicrobiales</taxon>
        <taxon>Brucellaceae</taxon>
        <taxon>Paenochrobactrum</taxon>
    </lineage>
</organism>
<dbReference type="EMBL" id="JACIIU010000002">
    <property type="protein sequence ID" value="MBB6260127.1"/>
    <property type="molecule type" value="Genomic_DNA"/>
</dbReference>
<dbReference type="GO" id="GO:0006865">
    <property type="term" value="P:amino acid transport"/>
    <property type="evidence" value="ECO:0007669"/>
    <property type="project" value="TreeGrafter"/>
</dbReference>
<dbReference type="AlphaFoldDB" id="A0A841LUE9"/>
<feature type="transmembrane region" description="Helical" evidence="9">
    <location>
        <begin position="108"/>
        <end position="129"/>
    </location>
</feature>
<dbReference type="SUPFAM" id="SSF161098">
    <property type="entry name" value="MetI-like"/>
    <property type="match status" value="1"/>
</dbReference>
<keyword evidence="8 9" id="KW-0472">Membrane</keyword>
<keyword evidence="5" id="KW-0997">Cell inner membrane</keyword>
<protein>
    <submittedName>
        <fullName evidence="11">Polar amino acid transport system permease protein</fullName>
    </submittedName>
</protein>
<evidence type="ECO:0000256" key="2">
    <source>
        <dbReference type="ARBA" id="ARBA00010072"/>
    </source>
</evidence>
<evidence type="ECO:0000259" key="10">
    <source>
        <dbReference type="PROSITE" id="PS50928"/>
    </source>
</evidence>
<name>A0A841LUE9_9HYPH</name>
<reference evidence="11 12" key="1">
    <citation type="submission" date="2020-08" db="EMBL/GenBank/DDBJ databases">
        <title>Genomic Encyclopedia of Type Strains, Phase IV (KMG-IV): sequencing the most valuable type-strain genomes for metagenomic binning, comparative biology and taxonomic classification.</title>
        <authorList>
            <person name="Goeker M."/>
        </authorList>
    </citation>
    <scope>NUCLEOTIDE SEQUENCE [LARGE SCALE GENOMIC DNA]</scope>
    <source>
        <strain evidence="11 12">DSM 22336</strain>
    </source>
</reference>
<dbReference type="PANTHER" id="PTHR30614:SF10">
    <property type="entry name" value="ARGININE ABC TRANSPORTER PERMEASE PROTEIN ARTM"/>
    <property type="match status" value="1"/>
</dbReference>
<feature type="transmembrane region" description="Helical" evidence="9">
    <location>
        <begin position="250"/>
        <end position="269"/>
    </location>
</feature>
<keyword evidence="7 9" id="KW-1133">Transmembrane helix</keyword>
<dbReference type="InterPro" id="IPR043429">
    <property type="entry name" value="ArtM/GltK/GlnP/TcyL/YhdX-like"/>
</dbReference>
<dbReference type="InterPro" id="IPR035906">
    <property type="entry name" value="MetI-like_sf"/>
</dbReference>
<dbReference type="Proteomes" id="UP000555393">
    <property type="component" value="Unassembled WGS sequence"/>
</dbReference>
<dbReference type="CDD" id="cd06261">
    <property type="entry name" value="TM_PBP2"/>
    <property type="match status" value="1"/>
</dbReference>
<dbReference type="GO" id="GO:0043190">
    <property type="term" value="C:ATP-binding cassette (ABC) transporter complex"/>
    <property type="evidence" value="ECO:0007669"/>
    <property type="project" value="InterPro"/>
</dbReference>
<keyword evidence="4" id="KW-1003">Cell membrane</keyword>
<feature type="transmembrane region" description="Helical" evidence="9">
    <location>
        <begin position="76"/>
        <end position="96"/>
    </location>
</feature>
<evidence type="ECO:0000256" key="8">
    <source>
        <dbReference type="ARBA" id="ARBA00023136"/>
    </source>
</evidence>
<evidence type="ECO:0000256" key="7">
    <source>
        <dbReference type="ARBA" id="ARBA00022989"/>
    </source>
</evidence>
<evidence type="ECO:0000313" key="11">
    <source>
        <dbReference type="EMBL" id="MBB6260127.1"/>
    </source>
</evidence>
<dbReference type="InterPro" id="IPR010065">
    <property type="entry name" value="AA_ABC_transptr_permease_3TM"/>
</dbReference>
<feature type="transmembrane region" description="Helical" evidence="9">
    <location>
        <begin position="141"/>
        <end position="161"/>
    </location>
</feature>
<evidence type="ECO:0000256" key="4">
    <source>
        <dbReference type="ARBA" id="ARBA00022475"/>
    </source>
</evidence>
<dbReference type="PANTHER" id="PTHR30614">
    <property type="entry name" value="MEMBRANE COMPONENT OF AMINO ACID ABC TRANSPORTER"/>
    <property type="match status" value="1"/>
</dbReference>
<comment type="subcellular location">
    <subcellularLocation>
        <location evidence="1">Cell inner membrane</location>
        <topology evidence="1">Multi-pass membrane protein</topology>
    </subcellularLocation>
    <subcellularLocation>
        <location evidence="9">Cell membrane</location>
        <topology evidence="9">Multi-pass membrane protein</topology>
    </subcellularLocation>
</comment>
<comment type="similarity">
    <text evidence="2">Belongs to the binding-protein-dependent transport system permease family. HisMQ subfamily.</text>
</comment>
<accession>A0A841LUE9</accession>
<keyword evidence="6 9" id="KW-0812">Transmembrane</keyword>
<dbReference type="InterPro" id="IPR000515">
    <property type="entry name" value="MetI-like"/>
</dbReference>
<proteinExistence type="inferred from homology"/>
<gene>
    <name evidence="11" type="ORF">FHS77_000651</name>
</gene>
<dbReference type="Pfam" id="PF00528">
    <property type="entry name" value="BPD_transp_1"/>
    <property type="match status" value="1"/>
</dbReference>
<feature type="transmembrane region" description="Helical" evidence="9">
    <location>
        <begin position="216"/>
        <end position="235"/>
    </location>
</feature>
<dbReference type="NCBIfam" id="TIGR01726">
    <property type="entry name" value="HEQRo_perm_3TM"/>
    <property type="match status" value="1"/>
</dbReference>
<feature type="domain" description="ABC transmembrane type-1" evidence="10">
    <location>
        <begin position="72"/>
        <end position="269"/>
    </location>
</feature>
<feature type="transmembrane region" description="Helical" evidence="9">
    <location>
        <begin position="34"/>
        <end position="56"/>
    </location>
</feature>
<evidence type="ECO:0000256" key="5">
    <source>
        <dbReference type="ARBA" id="ARBA00022519"/>
    </source>
</evidence>
<evidence type="ECO:0000256" key="9">
    <source>
        <dbReference type="RuleBase" id="RU363032"/>
    </source>
</evidence>
<comment type="caution">
    <text evidence="11">The sequence shown here is derived from an EMBL/GenBank/DDBJ whole genome shotgun (WGS) entry which is preliminary data.</text>
</comment>